<dbReference type="FunFam" id="3.30.230.10:FF:000003">
    <property type="entry name" value="Elongation factor G"/>
    <property type="match status" value="1"/>
</dbReference>
<keyword evidence="2 6" id="KW-0547">Nucleotide-binding</keyword>
<dbReference type="PROSITE" id="PS51722">
    <property type="entry name" value="G_TR_2"/>
    <property type="match status" value="1"/>
</dbReference>
<evidence type="ECO:0000259" key="7">
    <source>
        <dbReference type="PROSITE" id="PS51722"/>
    </source>
</evidence>
<dbReference type="GeneID" id="17319129"/>
<name>R7QSJ3_CHOCR</name>
<keyword evidence="5 6" id="KW-0342">GTP-binding</keyword>
<comment type="pathway">
    <text evidence="6">Protein biosynthesis; polypeptide chain elongation.</text>
</comment>
<evidence type="ECO:0000313" key="8">
    <source>
        <dbReference type="EMBL" id="CDF41094.1"/>
    </source>
</evidence>
<evidence type="ECO:0000256" key="3">
    <source>
        <dbReference type="ARBA" id="ARBA00022768"/>
    </source>
</evidence>
<feature type="binding site" evidence="6">
    <location>
        <begin position="178"/>
        <end position="181"/>
    </location>
    <ligand>
        <name>GTP</name>
        <dbReference type="ChEBI" id="CHEBI:37565"/>
    </ligand>
</feature>
<dbReference type="UniPathway" id="UPA00345"/>
<dbReference type="PANTHER" id="PTHR43636:SF2">
    <property type="entry name" value="ELONGATION FACTOR G, MITOCHONDRIAL"/>
    <property type="match status" value="1"/>
</dbReference>
<dbReference type="RefSeq" id="XP_005711388.1">
    <property type="nucleotide sequence ID" value="XM_005711331.1"/>
</dbReference>
<dbReference type="PANTHER" id="PTHR43636">
    <property type="entry name" value="ELONGATION FACTOR G, MITOCHONDRIAL"/>
    <property type="match status" value="1"/>
</dbReference>
<gene>
    <name evidence="8" type="ORF">CHC_T00009147001</name>
</gene>
<dbReference type="InterPro" id="IPR047872">
    <property type="entry name" value="EFG_IV"/>
</dbReference>
<evidence type="ECO:0000256" key="1">
    <source>
        <dbReference type="ARBA" id="ARBA00005870"/>
    </source>
</evidence>
<comment type="similarity">
    <text evidence="6">Belongs to the GTP-binding elongation factor family. EF-G/EF-2 subfamily.</text>
</comment>
<keyword evidence="9" id="KW-1185">Reference proteome</keyword>
<dbReference type="InterPro" id="IPR005225">
    <property type="entry name" value="Small_GTP-bd"/>
</dbReference>
<dbReference type="Gramene" id="CDF41094">
    <property type="protein sequence ID" value="CDF41094"/>
    <property type="gene ID" value="CHC_T00009147001"/>
</dbReference>
<dbReference type="CDD" id="cd04091">
    <property type="entry name" value="mtEFG1_II_like"/>
    <property type="match status" value="1"/>
</dbReference>
<dbReference type="InterPro" id="IPR000640">
    <property type="entry name" value="EFG_V-like"/>
</dbReference>
<dbReference type="InterPro" id="IPR009000">
    <property type="entry name" value="Transl_B-barrel_sf"/>
</dbReference>
<keyword evidence="6" id="KW-0496">Mitochondrion</keyword>
<dbReference type="InterPro" id="IPR004540">
    <property type="entry name" value="Transl_elong_EFG/EF2"/>
</dbReference>
<dbReference type="SMART" id="SM00889">
    <property type="entry name" value="EFG_IV"/>
    <property type="match status" value="1"/>
</dbReference>
<feature type="binding site" evidence="6">
    <location>
        <begin position="124"/>
        <end position="128"/>
    </location>
    <ligand>
        <name>GTP</name>
        <dbReference type="ChEBI" id="CHEBI:37565"/>
    </ligand>
</feature>
<dbReference type="Pfam" id="PF14492">
    <property type="entry name" value="EFG_III"/>
    <property type="match status" value="1"/>
</dbReference>
<dbReference type="SUPFAM" id="SSF54211">
    <property type="entry name" value="Ribosomal protein S5 domain 2-like"/>
    <property type="match status" value="1"/>
</dbReference>
<keyword evidence="4 6" id="KW-0648">Protein biosynthesis</keyword>
<dbReference type="NCBIfam" id="NF009381">
    <property type="entry name" value="PRK12740.1-5"/>
    <property type="match status" value="1"/>
</dbReference>
<dbReference type="GO" id="GO:0003746">
    <property type="term" value="F:translation elongation factor activity"/>
    <property type="evidence" value="ECO:0007669"/>
    <property type="project" value="UniProtKB-UniRule"/>
</dbReference>
<dbReference type="OMA" id="GQFAKVQ"/>
<comment type="similarity">
    <text evidence="1">Belongs to the TRAFAC class translation factor GTPase superfamily. Classic translation factor GTPase family. EF-G/EF-2 subfamily.</text>
</comment>
<organism evidence="8 9">
    <name type="scientific">Chondrus crispus</name>
    <name type="common">Carrageen Irish moss</name>
    <name type="synonym">Polymorpha crispa</name>
    <dbReference type="NCBI Taxonomy" id="2769"/>
    <lineage>
        <taxon>Eukaryota</taxon>
        <taxon>Rhodophyta</taxon>
        <taxon>Florideophyceae</taxon>
        <taxon>Rhodymeniophycidae</taxon>
        <taxon>Gigartinales</taxon>
        <taxon>Gigartinaceae</taxon>
        <taxon>Chondrus</taxon>
    </lineage>
</organism>
<feature type="domain" description="Tr-type G" evidence="7">
    <location>
        <begin position="48"/>
        <end position="325"/>
    </location>
</feature>
<dbReference type="InterPro" id="IPR020568">
    <property type="entry name" value="Ribosomal_Su5_D2-typ_SF"/>
</dbReference>
<dbReference type="FunFam" id="3.30.70.870:FF:000001">
    <property type="entry name" value="Elongation factor G"/>
    <property type="match status" value="1"/>
</dbReference>
<dbReference type="InterPro" id="IPR035647">
    <property type="entry name" value="EFG_III/V"/>
</dbReference>
<dbReference type="InterPro" id="IPR031157">
    <property type="entry name" value="G_TR_CS"/>
</dbReference>
<dbReference type="FunFam" id="3.30.70.240:FF:000001">
    <property type="entry name" value="Elongation factor G"/>
    <property type="match status" value="1"/>
</dbReference>
<accession>R7QSJ3</accession>
<dbReference type="InterPro" id="IPR000795">
    <property type="entry name" value="T_Tr_GTP-bd_dom"/>
</dbReference>
<dbReference type="InterPro" id="IPR027417">
    <property type="entry name" value="P-loop_NTPase"/>
</dbReference>
<dbReference type="Gene3D" id="3.30.70.870">
    <property type="entry name" value="Elongation Factor G (Translational Gtpase), domain 3"/>
    <property type="match status" value="1"/>
</dbReference>
<dbReference type="Gene3D" id="3.40.50.300">
    <property type="entry name" value="P-loop containing nucleotide triphosphate hydrolases"/>
    <property type="match status" value="1"/>
</dbReference>
<dbReference type="Gene3D" id="2.40.30.10">
    <property type="entry name" value="Translation factors"/>
    <property type="match status" value="1"/>
</dbReference>
<reference evidence="9" key="1">
    <citation type="journal article" date="2013" name="Proc. Natl. Acad. Sci. U.S.A.">
        <title>Genome structure and metabolic features in the red seaweed Chondrus crispus shed light on evolution of the Archaeplastida.</title>
        <authorList>
            <person name="Collen J."/>
            <person name="Porcel B."/>
            <person name="Carre W."/>
            <person name="Ball S.G."/>
            <person name="Chaparro C."/>
            <person name="Tonon T."/>
            <person name="Barbeyron T."/>
            <person name="Michel G."/>
            <person name="Noel B."/>
            <person name="Valentin K."/>
            <person name="Elias M."/>
            <person name="Artiguenave F."/>
            <person name="Arun A."/>
            <person name="Aury J.M."/>
            <person name="Barbosa-Neto J.F."/>
            <person name="Bothwell J.H."/>
            <person name="Bouget F.Y."/>
            <person name="Brillet L."/>
            <person name="Cabello-Hurtado F."/>
            <person name="Capella-Gutierrez S."/>
            <person name="Charrier B."/>
            <person name="Cladiere L."/>
            <person name="Cock J.M."/>
            <person name="Coelho S.M."/>
            <person name="Colleoni C."/>
            <person name="Czjzek M."/>
            <person name="Da Silva C."/>
            <person name="Delage L."/>
            <person name="Denoeud F."/>
            <person name="Deschamps P."/>
            <person name="Dittami S.M."/>
            <person name="Gabaldon T."/>
            <person name="Gachon C.M."/>
            <person name="Groisillier A."/>
            <person name="Herve C."/>
            <person name="Jabbari K."/>
            <person name="Katinka M."/>
            <person name="Kloareg B."/>
            <person name="Kowalczyk N."/>
            <person name="Labadie K."/>
            <person name="Leblanc C."/>
            <person name="Lopez P.J."/>
            <person name="McLachlan D.H."/>
            <person name="Meslet-Cladiere L."/>
            <person name="Moustafa A."/>
            <person name="Nehr Z."/>
            <person name="Nyvall Collen P."/>
            <person name="Panaud O."/>
            <person name="Partensky F."/>
            <person name="Poulain J."/>
            <person name="Rensing S.A."/>
            <person name="Rousvoal S."/>
            <person name="Samson G."/>
            <person name="Symeonidi A."/>
            <person name="Weissenbach J."/>
            <person name="Zambounis A."/>
            <person name="Wincker P."/>
            <person name="Boyen C."/>
        </authorList>
    </citation>
    <scope>NUCLEOTIDE SEQUENCE [LARGE SCALE GENOMIC DNA]</scope>
    <source>
        <strain evidence="9">cv. Stackhouse</strain>
    </source>
</reference>
<comment type="function">
    <text evidence="6">Mitochondrial GTPase that catalyzes the GTP-dependent ribosomal translocation step during translation elongation. During this step, the ribosome changes from the pre-translocational (PRE) to the post-translocational (POST) state as the newly formed A-site-bound peptidyl-tRNA and P-site-bound deacylated tRNA move to the P and E sites, respectively. Catalyzes the coordinated movement of the two tRNA molecules, the mRNA and conformational changes in the ribosome.</text>
</comment>
<evidence type="ECO:0000256" key="6">
    <source>
        <dbReference type="HAMAP-Rule" id="MF_03061"/>
    </source>
</evidence>
<keyword evidence="3 6" id="KW-0251">Elongation factor</keyword>
<dbReference type="Gene3D" id="3.30.70.240">
    <property type="match status" value="1"/>
</dbReference>
<dbReference type="KEGG" id="ccp:CHC_T00009147001"/>
<dbReference type="Pfam" id="PF00679">
    <property type="entry name" value="EFG_C"/>
    <property type="match status" value="1"/>
</dbReference>
<dbReference type="GO" id="GO:0005739">
    <property type="term" value="C:mitochondrion"/>
    <property type="evidence" value="ECO:0007669"/>
    <property type="project" value="UniProtKB-SubCell"/>
</dbReference>
<proteinExistence type="inferred from homology"/>
<dbReference type="SUPFAM" id="SSF52540">
    <property type="entry name" value="P-loop containing nucleoside triphosphate hydrolases"/>
    <property type="match status" value="1"/>
</dbReference>
<dbReference type="Gene3D" id="3.30.230.10">
    <property type="match status" value="1"/>
</dbReference>
<dbReference type="OrthoDB" id="198619at2759"/>
<evidence type="ECO:0000256" key="2">
    <source>
        <dbReference type="ARBA" id="ARBA00022741"/>
    </source>
</evidence>
<dbReference type="CDD" id="cd01886">
    <property type="entry name" value="EF-G"/>
    <property type="match status" value="1"/>
</dbReference>
<protein>
    <recommendedName>
        <fullName evidence="6">Elongation factor G, mitochondrial</fullName>
        <shortName evidence="6">EF-Gmt</shortName>
    </recommendedName>
    <alternativeName>
        <fullName evidence="6">Elongation factor G 1, mitochondrial</fullName>
        <shortName evidence="6">mEF-G 1</shortName>
    </alternativeName>
    <alternativeName>
        <fullName evidence="6">Elongation factor G1</fullName>
    </alternativeName>
</protein>
<dbReference type="GO" id="GO:0070125">
    <property type="term" value="P:mitochondrial translational elongation"/>
    <property type="evidence" value="ECO:0007669"/>
    <property type="project" value="UniProtKB-UniRule"/>
</dbReference>
<dbReference type="SUPFAM" id="SSF54980">
    <property type="entry name" value="EF-G C-terminal domain-like"/>
    <property type="match status" value="2"/>
</dbReference>
<dbReference type="NCBIfam" id="TIGR00231">
    <property type="entry name" value="small_GTP"/>
    <property type="match status" value="1"/>
</dbReference>
<evidence type="ECO:0000313" key="9">
    <source>
        <dbReference type="Proteomes" id="UP000012073"/>
    </source>
</evidence>
<dbReference type="SMART" id="SM00838">
    <property type="entry name" value="EFG_C"/>
    <property type="match status" value="1"/>
</dbReference>
<dbReference type="InterPro" id="IPR014721">
    <property type="entry name" value="Ribsml_uS5_D2-typ_fold_subgr"/>
</dbReference>
<dbReference type="InterPro" id="IPR009022">
    <property type="entry name" value="EFG_III"/>
</dbReference>
<sequence length="748" mass="82847">MRFSIVQNARALLTRRSASQWRSTAHRSLSNAAAVANEQPSADLDRLERHRNIGISAHIDSGKTTLTERILFYTGRIGAIHEVKGKDGVGAKMDSMELEREKGITIASAATHTTWDGNTINIIDTPGHVDFTIEVERALRVLDGAILVLCGVSGVQSQSLTVDRQMKRYGVPRVTFINKLDRSGANPWKIIDQVQAKLGLRAAAVHIPIGLEDDLSGVIDIIHEEALYYDGPNGESVRKEPVPAEYQELLAEKRKLLIETLADVDEIIGDMFLMESPISTQDIHDAIRRATLEKSFSPVLMGSALKNTGVQTLLDGIVQYLPNPSERRNLALVQVMKEGSEDEVEEKQVTLASDSSESLVSLAFKLEESRYGQLTYVRIYQGTLKKGDYLINTRTRKKVKVPRLVRMHSNDMEEISESQAGDICAMFGLECASGDTFVSAEKPVSMSMESLFVPDAVMSLAVEPKKKSTSSANFTKALNRFCREDPTFRVHMDPESKQTIISGMGELHLQIYVERMLREYKVDLEVGAPRVNYRETITNRSNFNYTHKKQSGGAGQFAALQGYLEATKDGVSVEFKNALIGNNVPPGFLPAIEKGFREALAEGALTGHPVQGIRMVIEDGKTHPVDSNELAFRMASIQGFRQAFNNARPIVLEPVMRVDVEAPTEYQGTLIGGLSRRKGVIVNSTSTGEYGAIESEVPLGQMFGYSTELRSMTQGKGEYTMEYLQHRKLSDPSELIEVYREKKAAGRK</sequence>
<dbReference type="PROSITE" id="PS00301">
    <property type="entry name" value="G_TR_1"/>
    <property type="match status" value="1"/>
</dbReference>
<comment type="subcellular location">
    <subcellularLocation>
        <location evidence="6">Mitochondrion</location>
    </subcellularLocation>
</comment>
<dbReference type="SUPFAM" id="SSF50447">
    <property type="entry name" value="Translation proteins"/>
    <property type="match status" value="1"/>
</dbReference>
<dbReference type="FunFam" id="3.40.50.300:FF:000029">
    <property type="entry name" value="Elongation factor G"/>
    <property type="match status" value="1"/>
</dbReference>
<dbReference type="GO" id="GO:0005525">
    <property type="term" value="F:GTP binding"/>
    <property type="evidence" value="ECO:0007669"/>
    <property type="project" value="UniProtKB-UniRule"/>
</dbReference>
<dbReference type="InterPro" id="IPR005517">
    <property type="entry name" value="Transl_elong_EFG/EF2_IV"/>
</dbReference>
<dbReference type="HAMAP" id="MF_00054_B">
    <property type="entry name" value="EF_G_EF_2_B"/>
    <property type="match status" value="1"/>
</dbReference>
<dbReference type="CDD" id="cd16262">
    <property type="entry name" value="EFG_III"/>
    <property type="match status" value="1"/>
</dbReference>
<dbReference type="EMBL" id="HG002309">
    <property type="protein sequence ID" value="CDF41094.1"/>
    <property type="molecule type" value="Genomic_DNA"/>
</dbReference>
<dbReference type="GO" id="GO:0003924">
    <property type="term" value="F:GTPase activity"/>
    <property type="evidence" value="ECO:0007669"/>
    <property type="project" value="UniProtKB-UniRule"/>
</dbReference>
<dbReference type="InterPro" id="IPR004161">
    <property type="entry name" value="EFTu-like_2"/>
</dbReference>
<dbReference type="NCBIfam" id="TIGR00484">
    <property type="entry name" value="EF-G"/>
    <property type="match status" value="1"/>
</dbReference>
<dbReference type="InterPro" id="IPR041095">
    <property type="entry name" value="EFG_II"/>
</dbReference>
<dbReference type="PRINTS" id="PR00315">
    <property type="entry name" value="ELONGATNFCT"/>
</dbReference>
<dbReference type="Pfam" id="PF03764">
    <property type="entry name" value="EFG_IV"/>
    <property type="match status" value="1"/>
</dbReference>
<dbReference type="FunFam" id="2.40.30.10:FF:000022">
    <property type="entry name" value="Elongation factor G, mitochondrial"/>
    <property type="match status" value="1"/>
</dbReference>
<dbReference type="AlphaFoldDB" id="R7QSJ3"/>
<feature type="binding site" evidence="6">
    <location>
        <begin position="57"/>
        <end position="64"/>
    </location>
    <ligand>
        <name>GTP</name>
        <dbReference type="ChEBI" id="CHEBI:37565"/>
    </ligand>
</feature>
<dbReference type="Proteomes" id="UP000012073">
    <property type="component" value="Unassembled WGS sequence"/>
</dbReference>
<evidence type="ECO:0000256" key="5">
    <source>
        <dbReference type="ARBA" id="ARBA00023134"/>
    </source>
</evidence>
<dbReference type="Pfam" id="PF03144">
    <property type="entry name" value="GTP_EFTU_D2"/>
    <property type="match status" value="1"/>
</dbReference>
<dbReference type="STRING" id="2769.R7QSJ3"/>
<dbReference type="Pfam" id="PF00009">
    <property type="entry name" value="GTP_EFTU"/>
    <property type="match status" value="1"/>
</dbReference>
<evidence type="ECO:0000256" key="4">
    <source>
        <dbReference type="ARBA" id="ARBA00022917"/>
    </source>
</evidence>
<dbReference type="CDD" id="cd01434">
    <property type="entry name" value="EFG_mtEFG1_IV"/>
    <property type="match status" value="1"/>
</dbReference>